<sequence>MAVSYHRIWEAALGFPGVSESLCHGTPALFVGKKLLARLLENGETLMLKVPLDQREQYFEEGPDTFFITSHYQNYAGLLIDLPSVRWEMLPPMLENAWRMVAPRKLITAYEAARA</sequence>
<name>A0ABT9B905_9BACT</name>
<comment type="caution">
    <text evidence="1">The sequence shown here is derived from an EMBL/GenBank/DDBJ whole genome shotgun (WGS) entry which is preliminary data.</text>
</comment>
<proteinExistence type="predicted"/>
<gene>
    <name evidence="1" type="ORF">Q5H93_07980</name>
</gene>
<dbReference type="SUPFAM" id="SSF142906">
    <property type="entry name" value="YjbR-like"/>
    <property type="match status" value="1"/>
</dbReference>
<dbReference type="EMBL" id="JAUQSY010000004">
    <property type="protein sequence ID" value="MDO7874668.1"/>
    <property type="molecule type" value="Genomic_DNA"/>
</dbReference>
<accession>A0ABT9B905</accession>
<dbReference type="Pfam" id="PF04237">
    <property type="entry name" value="YjbR"/>
    <property type="match status" value="1"/>
</dbReference>
<keyword evidence="2" id="KW-1185">Reference proteome</keyword>
<evidence type="ECO:0000313" key="1">
    <source>
        <dbReference type="EMBL" id="MDO7874668.1"/>
    </source>
</evidence>
<keyword evidence="1" id="KW-0238">DNA-binding</keyword>
<dbReference type="GO" id="GO:0003677">
    <property type="term" value="F:DNA binding"/>
    <property type="evidence" value="ECO:0007669"/>
    <property type="project" value="UniProtKB-KW"/>
</dbReference>
<reference evidence="1" key="1">
    <citation type="submission" date="2023-07" db="EMBL/GenBank/DDBJ databases">
        <authorList>
            <person name="Kim M.K."/>
        </authorList>
    </citation>
    <scope>NUCLEOTIDE SEQUENCE</scope>
    <source>
        <strain evidence="1">ASUV-10-1</strain>
    </source>
</reference>
<dbReference type="RefSeq" id="WP_305005980.1">
    <property type="nucleotide sequence ID" value="NZ_JAUQSY010000004.1"/>
</dbReference>
<dbReference type="Proteomes" id="UP001176429">
    <property type="component" value="Unassembled WGS sequence"/>
</dbReference>
<dbReference type="InterPro" id="IPR058532">
    <property type="entry name" value="YjbR/MT2646/Rv2570-like"/>
</dbReference>
<evidence type="ECO:0000313" key="2">
    <source>
        <dbReference type="Proteomes" id="UP001176429"/>
    </source>
</evidence>
<protein>
    <submittedName>
        <fullName evidence="1">MmcQ/YjbR family DNA-binding protein</fullName>
    </submittedName>
</protein>
<organism evidence="1 2">
    <name type="scientific">Hymenobacter aranciens</name>
    <dbReference type="NCBI Taxonomy" id="3063996"/>
    <lineage>
        <taxon>Bacteria</taxon>
        <taxon>Pseudomonadati</taxon>
        <taxon>Bacteroidota</taxon>
        <taxon>Cytophagia</taxon>
        <taxon>Cytophagales</taxon>
        <taxon>Hymenobacteraceae</taxon>
        <taxon>Hymenobacter</taxon>
    </lineage>
</organism>
<dbReference type="InterPro" id="IPR038056">
    <property type="entry name" value="YjbR-like_sf"/>
</dbReference>